<organism evidence="1 2">
    <name type="scientific">Racocetra fulgida</name>
    <dbReference type="NCBI Taxonomy" id="60492"/>
    <lineage>
        <taxon>Eukaryota</taxon>
        <taxon>Fungi</taxon>
        <taxon>Fungi incertae sedis</taxon>
        <taxon>Mucoromycota</taxon>
        <taxon>Glomeromycotina</taxon>
        <taxon>Glomeromycetes</taxon>
        <taxon>Diversisporales</taxon>
        <taxon>Gigasporaceae</taxon>
        <taxon>Racocetra</taxon>
    </lineage>
</organism>
<feature type="non-terminal residue" evidence="1">
    <location>
        <position position="95"/>
    </location>
</feature>
<protein>
    <submittedName>
        <fullName evidence="1">4882_t:CDS:1</fullName>
    </submittedName>
</protein>
<gene>
    <name evidence="1" type="ORF">RFULGI_LOCUS15052</name>
</gene>
<name>A0A9N9NTU3_9GLOM</name>
<keyword evidence="2" id="KW-1185">Reference proteome</keyword>
<dbReference type="EMBL" id="CAJVPZ010046398">
    <property type="protein sequence ID" value="CAG8770910.1"/>
    <property type="molecule type" value="Genomic_DNA"/>
</dbReference>
<proteinExistence type="predicted"/>
<sequence>PLDLIPNIFGDIMSLRETNILLPDEFSGLERICLTANVQIIKNDSAPIYHQKLSASGNPILQRFEREVNLICENKIVCNAVSEVLIYDNEIVDLI</sequence>
<feature type="non-terminal residue" evidence="1">
    <location>
        <position position="1"/>
    </location>
</feature>
<reference evidence="1" key="1">
    <citation type="submission" date="2021-06" db="EMBL/GenBank/DDBJ databases">
        <authorList>
            <person name="Kallberg Y."/>
            <person name="Tangrot J."/>
            <person name="Rosling A."/>
        </authorList>
    </citation>
    <scope>NUCLEOTIDE SEQUENCE</scope>
    <source>
        <strain evidence="1">IN212</strain>
    </source>
</reference>
<accession>A0A9N9NTU3</accession>
<evidence type="ECO:0000313" key="1">
    <source>
        <dbReference type="EMBL" id="CAG8770910.1"/>
    </source>
</evidence>
<dbReference type="OrthoDB" id="5673at2759"/>
<evidence type="ECO:0000313" key="2">
    <source>
        <dbReference type="Proteomes" id="UP000789396"/>
    </source>
</evidence>
<dbReference type="AlphaFoldDB" id="A0A9N9NTU3"/>
<comment type="caution">
    <text evidence="1">The sequence shown here is derived from an EMBL/GenBank/DDBJ whole genome shotgun (WGS) entry which is preliminary data.</text>
</comment>
<dbReference type="Proteomes" id="UP000789396">
    <property type="component" value="Unassembled WGS sequence"/>
</dbReference>